<evidence type="ECO:0000313" key="2">
    <source>
        <dbReference type="EMBL" id="MCZ6160628.1"/>
    </source>
</evidence>
<comment type="caution">
    <text evidence="2">The sequence shown here is derived from an EMBL/GenBank/DDBJ whole genome shotgun (WGS) entry which is preliminary data.</text>
</comment>
<name>A0A9Q4PSU3_9BACT</name>
<reference evidence="2" key="1">
    <citation type="submission" date="2022-12" db="EMBL/GenBank/DDBJ databases">
        <title>Species Delineation and Comparative Genomics within the Campylobacter ureolyticus Complex.</title>
        <authorList>
            <person name="Maki J."/>
            <person name="Howard M."/>
            <person name="Connelly S."/>
            <person name="Hardy D.J."/>
            <person name="Cameron A."/>
        </authorList>
    </citation>
    <scope>NUCLEOTIDE SEQUENCE</scope>
    <source>
        <strain evidence="2">URMC_787</strain>
    </source>
</reference>
<proteinExistence type="predicted"/>
<evidence type="ECO:0000313" key="3">
    <source>
        <dbReference type="Proteomes" id="UP001075225"/>
    </source>
</evidence>
<keyword evidence="1" id="KW-0812">Transmembrane</keyword>
<sequence length="179" mass="21592">MNDIEFIVFLIISIFSLVIKKFITDSIAQSEKIFINTQKENLKKLNKIYFALVQLSLKPNSKFRSKKLYKLLLNNFYTMNTKEDTKLLESIYDNCEKNKDLNEKMILEYTRKIQIKIKEINNIIDKNNSTYSEFQSNPIIFYFKKMLLAIFIVFLILIILYIFKYLFVNFYNYLLNYKV</sequence>
<evidence type="ECO:0000256" key="1">
    <source>
        <dbReference type="SAM" id="Phobius"/>
    </source>
</evidence>
<dbReference type="EMBL" id="JAPXGO010000012">
    <property type="protein sequence ID" value="MCZ6160628.1"/>
    <property type="molecule type" value="Genomic_DNA"/>
</dbReference>
<accession>A0A9Q4PSU3</accession>
<keyword evidence="1" id="KW-1133">Transmembrane helix</keyword>
<keyword evidence="1" id="KW-0472">Membrane</keyword>
<organism evidence="2 3">
    <name type="scientific">Campylobacter ureolyticus</name>
    <dbReference type="NCBI Taxonomy" id="827"/>
    <lineage>
        <taxon>Bacteria</taxon>
        <taxon>Pseudomonadati</taxon>
        <taxon>Campylobacterota</taxon>
        <taxon>Epsilonproteobacteria</taxon>
        <taxon>Campylobacterales</taxon>
        <taxon>Campylobacteraceae</taxon>
        <taxon>Campylobacter</taxon>
    </lineage>
</organism>
<dbReference type="AlphaFoldDB" id="A0A9Q4PSU3"/>
<dbReference type="Proteomes" id="UP001075225">
    <property type="component" value="Unassembled WGS sequence"/>
</dbReference>
<protein>
    <submittedName>
        <fullName evidence="2">Uncharacterized protein</fullName>
    </submittedName>
</protein>
<feature type="transmembrane region" description="Helical" evidence="1">
    <location>
        <begin position="146"/>
        <end position="167"/>
    </location>
</feature>
<gene>
    <name evidence="2" type="ORF">O6B32_09080</name>
</gene>
<dbReference type="RefSeq" id="WP_269483919.1">
    <property type="nucleotide sequence ID" value="NZ_JAPXGO010000012.1"/>
</dbReference>